<proteinExistence type="predicted"/>
<evidence type="ECO:0000313" key="2">
    <source>
        <dbReference type="EMBL" id="HIZ41916.1"/>
    </source>
</evidence>
<organism evidence="2 3">
    <name type="scientific">Candidatus Gemmiger excrementigallinarum</name>
    <dbReference type="NCBI Taxonomy" id="2838609"/>
    <lineage>
        <taxon>Bacteria</taxon>
        <taxon>Bacillati</taxon>
        <taxon>Bacillota</taxon>
        <taxon>Clostridia</taxon>
        <taxon>Eubacteriales</taxon>
        <taxon>Gemmiger</taxon>
    </lineage>
</organism>
<evidence type="ECO:0000256" key="1">
    <source>
        <dbReference type="SAM" id="MobiDB-lite"/>
    </source>
</evidence>
<feature type="region of interest" description="Disordered" evidence="1">
    <location>
        <begin position="1"/>
        <end position="20"/>
    </location>
</feature>
<dbReference type="AlphaFoldDB" id="A0A9D2J9T2"/>
<comment type="caution">
    <text evidence="2">The sequence shown here is derived from an EMBL/GenBank/DDBJ whole genome shotgun (WGS) entry which is preliminary data.</text>
</comment>
<feature type="non-terminal residue" evidence="2">
    <location>
        <position position="1"/>
    </location>
</feature>
<reference evidence="2" key="2">
    <citation type="submission" date="2021-04" db="EMBL/GenBank/DDBJ databases">
        <authorList>
            <person name="Gilroy R."/>
        </authorList>
    </citation>
    <scope>NUCLEOTIDE SEQUENCE</scope>
    <source>
        <strain evidence="2">ChiSxjej1B13-11774</strain>
    </source>
</reference>
<gene>
    <name evidence="2" type="ORF">H9811_05060</name>
</gene>
<name>A0A9D2J9T2_9FIRM</name>
<reference evidence="2" key="1">
    <citation type="journal article" date="2021" name="PeerJ">
        <title>Extensive microbial diversity within the chicken gut microbiome revealed by metagenomics and culture.</title>
        <authorList>
            <person name="Gilroy R."/>
            <person name="Ravi A."/>
            <person name="Getino M."/>
            <person name="Pursley I."/>
            <person name="Horton D.L."/>
            <person name="Alikhan N.F."/>
            <person name="Baker D."/>
            <person name="Gharbi K."/>
            <person name="Hall N."/>
            <person name="Watson M."/>
            <person name="Adriaenssens E.M."/>
            <person name="Foster-Nyarko E."/>
            <person name="Jarju S."/>
            <person name="Secka A."/>
            <person name="Antonio M."/>
            <person name="Oren A."/>
            <person name="Chaudhuri R.R."/>
            <person name="La Ragione R."/>
            <person name="Hildebrand F."/>
            <person name="Pallen M.J."/>
        </authorList>
    </citation>
    <scope>NUCLEOTIDE SEQUENCE</scope>
    <source>
        <strain evidence="2">ChiSxjej1B13-11774</strain>
    </source>
</reference>
<protein>
    <submittedName>
        <fullName evidence="2">Uncharacterized protein</fullName>
    </submittedName>
</protein>
<evidence type="ECO:0000313" key="3">
    <source>
        <dbReference type="Proteomes" id="UP000824048"/>
    </source>
</evidence>
<dbReference type="EMBL" id="DXBP01000032">
    <property type="protein sequence ID" value="HIZ41916.1"/>
    <property type="molecule type" value="Genomic_DNA"/>
</dbReference>
<sequence>KLNGMLQGVDSNSLCPPSASRRAKTVLRTVFKARLGESPRPHQEQCFLGTALFVYEGIKKRCY</sequence>
<dbReference type="Proteomes" id="UP000824048">
    <property type="component" value="Unassembled WGS sequence"/>
</dbReference>
<accession>A0A9D2J9T2</accession>